<dbReference type="Pfam" id="PF04982">
    <property type="entry name" value="TM_HPP"/>
    <property type="match status" value="1"/>
</dbReference>
<feature type="domain" description="CBS" evidence="3">
    <location>
        <begin position="243"/>
        <end position="299"/>
    </location>
</feature>
<keyword evidence="2" id="KW-1133">Transmembrane helix</keyword>
<feature type="transmembrane region" description="Helical" evidence="2">
    <location>
        <begin position="21"/>
        <end position="42"/>
    </location>
</feature>
<keyword evidence="2" id="KW-0472">Membrane</keyword>
<dbReference type="PANTHER" id="PTHR33741:SF5">
    <property type="entry name" value="TRANSMEMBRANE PROTEIN DDB_G0269096-RELATED"/>
    <property type="match status" value="1"/>
</dbReference>
<keyword evidence="2" id="KW-0812">Transmembrane</keyword>
<feature type="transmembrane region" description="Helical" evidence="2">
    <location>
        <begin position="102"/>
        <end position="120"/>
    </location>
</feature>
<dbReference type="InterPro" id="IPR058581">
    <property type="entry name" value="TM_HPP"/>
</dbReference>
<evidence type="ECO:0000259" key="3">
    <source>
        <dbReference type="PROSITE" id="PS51371"/>
    </source>
</evidence>
<dbReference type="Pfam" id="PF00571">
    <property type="entry name" value="CBS"/>
    <property type="match status" value="2"/>
</dbReference>
<dbReference type="InterPro" id="IPR000644">
    <property type="entry name" value="CBS_dom"/>
</dbReference>
<dbReference type="CDD" id="cd04600">
    <property type="entry name" value="CBS_pair_HPP_assoc"/>
    <property type="match status" value="1"/>
</dbReference>
<accession>A0A5C4R268</accession>
<feature type="transmembrane region" description="Helical" evidence="2">
    <location>
        <begin position="48"/>
        <end position="66"/>
    </location>
</feature>
<dbReference type="PANTHER" id="PTHR33741">
    <property type="entry name" value="TRANSMEMBRANE PROTEIN DDB_G0269096-RELATED"/>
    <property type="match status" value="1"/>
</dbReference>
<dbReference type="Proteomes" id="UP000304880">
    <property type="component" value="Unassembled WGS sequence"/>
</dbReference>
<comment type="caution">
    <text evidence="4">The sequence shown here is derived from an EMBL/GenBank/DDBJ whole genome shotgun (WGS) entry which is preliminary data.</text>
</comment>
<evidence type="ECO:0000256" key="2">
    <source>
        <dbReference type="SAM" id="Phobius"/>
    </source>
</evidence>
<keyword evidence="5" id="KW-1185">Reference proteome</keyword>
<feature type="transmembrane region" description="Helical" evidence="2">
    <location>
        <begin position="78"/>
        <end position="96"/>
    </location>
</feature>
<dbReference type="RefSeq" id="WP_139599471.1">
    <property type="nucleotide sequence ID" value="NZ_VDDC01000041.1"/>
</dbReference>
<gene>
    <name evidence="4" type="ORF">FHD67_17355</name>
</gene>
<dbReference type="EMBL" id="VDDC01000041">
    <property type="protein sequence ID" value="TNH38013.1"/>
    <property type="molecule type" value="Genomic_DNA"/>
</dbReference>
<feature type="domain" description="CBS" evidence="3">
    <location>
        <begin position="322"/>
        <end position="378"/>
    </location>
</feature>
<keyword evidence="1" id="KW-0129">CBS domain</keyword>
<sequence>MIRRLVRSLGPAIPVGNPKEALRAGLGALIGLVVAGAFVLAASADVHLGLFLIAPFGASAVLIFAVPSSPLAQPWSAVVGNTASAFVAIAVCAALSDPVLRIPGAVGAAIAIMITLRALHPPGGAVAMTVAMSPDLAQESGLWFALSPVALGTAILVVVGVLYGRATGRHYPFRQFEQINPQGTSDHVASERLGLSEDDLVNILARYRQSLNLGVEDLARLIAAAEVTSAGQRTGNTKVSDIMSRDLITVGPTTSLHDIAALFLRHEFTALPVVEAGGHFLGVIYQRHLLGGARFRHPEWLERIRGARAQSSRAPSRASQIMEQDGPTASADKPIAALLPQMADGKCDAVPVISGGRIVGIVTRTDLIAALSRSSLAN</sequence>
<dbReference type="SMART" id="SM00116">
    <property type="entry name" value="CBS"/>
    <property type="match status" value="2"/>
</dbReference>
<dbReference type="AlphaFoldDB" id="A0A5C4R268"/>
<dbReference type="InterPro" id="IPR046342">
    <property type="entry name" value="CBS_dom_sf"/>
</dbReference>
<reference evidence="4 5" key="1">
    <citation type="submission" date="2019-06" db="EMBL/GenBank/DDBJ databases">
        <authorList>
            <person name="Li J."/>
        </authorList>
    </citation>
    <scope>NUCLEOTIDE SEQUENCE [LARGE SCALE GENOMIC DNA]</scope>
    <source>
        <strain evidence="4 5">CGMCC 1.8012</strain>
    </source>
</reference>
<dbReference type="Gene3D" id="3.10.580.10">
    <property type="entry name" value="CBS-domain"/>
    <property type="match status" value="1"/>
</dbReference>
<evidence type="ECO:0000313" key="5">
    <source>
        <dbReference type="Proteomes" id="UP000304880"/>
    </source>
</evidence>
<feature type="transmembrane region" description="Helical" evidence="2">
    <location>
        <begin position="141"/>
        <end position="163"/>
    </location>
</feature>
<dbReference type="PROSITE" id="PS51371">
    <property type="entry name" value="CBS"/>
    <property type="match status" value="2"/>
</dbReference>
<proteinExistence type="predicted"/>
<protein>
    <submittedName>
        <fullName evidence="4">HPP family protein</fullName>
    </submittedName>
</protein>
<organism evidence="4 5">
    <name type="scientific">Paracoccus haeundaensis</name>
    <dbReference type="NCBI Taxonomy" id="225362"/>
    <lineage>
        <taxon>Bacteria</taxon>
        <taxon>Pseudomonadati</taxon>
        <taxon>Pseudomonadota</taxon>
        <taxon>Alphaproteobacteria</taxon>
        <taxon>Rhodobacterales</taxon>
        <taxon>Paracoccaceae</taxon>
        <taxon>Paracoccus</taxon>
    </lineage>
</organism>
<evidence type="ECO:0000256" key="1">
    <source>
        <dbReference type="PROSITE-ProRule" id="PRU00703"/>
    </source>
</evidence>
<dbReference type="SUPFAM" id="SSF54631">
    <property type="entry name" value="CBS-domain pair"/>
    <property type="match status" value="1"/>
</dbReference>
<evidence type="ECO:0000313" key="4">
    <source>
        <dbReference type="EMBL" id="TNH38013.1"/>
    </source>
</evidence>
<name>A0A5C4R268_9RHOB</name>
<dbReference type="InterPro" id="IPR007065">
    <property type="entry name" value="HPP"/>
</dbReference>